<sequence length="337" mass="40460">MNCIRKNLVHDQTGIFNVLSKLSISDGLDMNEYVCEETLQMIFHVYRRRLYRSASVRKVLAKMAFDESDEIEKMVYEMLCRRRIVFRNYLLKLSFMKAFPRFKRFFVDEDYAEYRMQVLVHKLRYMGRDVVGNIEKEILRIPDDKICVYLDVISSYIHQDIVMNVMDKVGNCVKAKVGKYLDEDLYYERICEVLLGVGIEEKEEILRAMMDINWERFYLSLLECCRQRYMDRKSFDGFLDVMRLSGASKEMRIALLNGWMNGLVYFRRLGEFVKVFESVKERMDVNGVFERLYDAIRRYKKSGKLDLDGFFEGCDGMVNERFELYSWREICEVYRYK</sequence>
<evidence type="ECO:0000313" key="1">
    <source>
        <dbReference type="EMBL" id="KHN70086.1"/>
    </source>
</evidence>
<comment type="caution">
    <text evidence="1">The sequence shown here is derived from an EMBL/GenBank/DDBJ whole genome shotgun (WGS) entry which is preliminary data.</text>
</comment>
<dbReference type="VEuPathDB" id="MicrosporidiaDB:M896_030730"/>
<proteinExistence type="predicted"/>
<organism evidence="1 2">
    <name type="scientific">Ordospora colligata OC4</name>
    <dbReference type="NCBI Taxonomy" id="1354746"/>
    <lineage>
        <taxon>Eukaryota</taxon>
        <taxon>Fungi</taxon>
        <taxon>Fungi incertae sedis</taxon>
        <taxon>Microsporidia</taxon>
        <taxon>Ordosporidae</taxon>
        <taxon>Ordospora</taxon>
    </lineage>
</organism>
<protein>
    <submittedName>
        <fullName evidence="1">Uncharacterized protein</fullName>
    </submittedName>
</protein>
<keyword evidence="2" id="KW-1185">Reference proteome</keyword>
<dbReference type="InParanoid" id="A0A0B2UG77"/>
<dbReference type="AlphaFoldDB" id="A0A0B2UG77"/>
<name>A0A0B2UG77_9MICR</name>
<evidence type="ECO:0000313" key="2">
    <source>
        <dbReference type="Proteomes" id="UP000031056"/>
    </source>
</evidence>
<dbReference type="EMBL" id="JOKQ01000003">
    <property type="protein sequence ID" value="KHN70086.1"/>
    <property type="molecule type" value="Genomic_DNA"/>
</dbReference>
<accession>A0A0B2UG77</accession>
<reference evidence="1 2" key="1">
    <citation type="journal article" date="2014" name="MBio">
        <title>The Ordospora colligata genome; evolution of extreme reduction in microsporidia and host-to-parasite horizontal gene transfer.</title>
        <authorList>
            <person name="Pombert J.-F."/>
            <person name="Haag K.L."/>
            <person name="Beidas S."/>
            <person name="Ebert D."/>
            <person name="Keeling P.J."/>
        </authorList>
    </citation>
    <scope>NUCLEOTIDE SEQUENCE [LARGE SCALE GENOMIC DNA]</scope>
    <source>
        <strain evidence="1 2">OC4</strain>
    </source>
</reference>
<dbReference type="OrthoDB" id="2192149at2759"/>
<dbReference type="RefSeq" id="XP_014564128.1">
    <property type="nucleotide sequence ID" value="XM_014708642.1"/>
</dbReference>
<dbReference type="Proteomes" id="UP000031056">
    <property type="component" value="Unassembled WGS sequence"/>
</dbReference>
<dbReference type="HOGENOM" id="CLU_821424_0_0_1"/>
<dbReference type="GeneID" id="26261357"/>
<gene>
    <name evidence="1" type="ORF">M896_030730</name>
</gene>